<dbReference type="Pfam" id="PF00011">
    <property type="entry name" value="HSP20"/>
    <property type="match status" value="1"/>
</dbReference>
<dbReference type="AlphaFoldDB" id="A0A7I8VNA5"/>
<evidence type="ECO:0000259" key="4">
    <source>
        <dbReference type="PROSITE" id="PS01031"/>
    </source>
</evidence>
<dbReference type="EMBL" id="CAJFCJ010000007">
    <property type="protein sequence ID" value="CAD5117770.1"/>
    <property type="molecule type" value="Genomic_DNA"/>
</dbReference>
<keyword evidence="6" id="KW-1185">Reference proteome</keyword>
<dbReference type="Proteomes" id="UP000549394">
    <property type="component" value="Unassembled WGS sequence"/>
</dbReference>
<evidence type="ECO:0000256" key="1">
    <source>
        <dbReference type="ARBA" id="ARBA00023016"/>
    </source>
</evidence>
<dbReference type="OrthoDB" id="1431247at2759"/>
<evidence type="ECO:0000313" key="5">
    <source>
        <dbReference type="EMBL" id="CAD5117770.1"/>
    </source>
</evidence>
<evidence type="ECO:0000256" key="2">
    <source>
        <dbReference type="PROSITE-ProRule" id="PRU00285"/>
    </source>
</evidence>
<dbReference type="GO" id="GO:0051082">
    <property type="term" value="F:unfolded protein binding"/>
    <property type="evidence" value="ECO:0007669"/>
    <property type="project" value="TreeGrafter"/>
</dbReference>
<evidence type="ECO:0000256" key="3">
    <source>
        <dbReference type="RuleBase" id="RU003616"/>
    </source>
</evidence>
<organism evidence="5 6">
    <name type="scientific">Dimorphilus gyrociliatus</name>
    <dbReference type="NCBI Taxonomy" id="2664684"/>
    <lineage>
        <taxon>Eukaryota</taxon>
        <taxon>Metazoa</taxon>
        <taxon>Spiralia</taxon>
        <taxon>Lophotrochozoa</taxon>
        <taxon>Annelida</taxon>
        <taxon>Polychaeta</taxon>
        <taxon>Polychaeta incertae sedis</taxon>
        <taxon>Dinophilidae</taxon>
        <taxon>Dimorphilus</taxon>
    </lineage>
</organism>
<feature type="domain" description="SHSP" evidence="4">
    <location>
        <begin position="95"/>
        <end position="204"/>
    </location>
</feature>
<dbReference type="SUPFAM" id="SSF49764">
    <property type="entry name" value="HSP20-like chaperones"/>
    <property type="match status" value="1"/>
</dbReference>
<protein>
    <recommendedName>
        <fullName evidence="4">SHSP domain-containing protein</fullName>
    </recommendedName>
</protein>
<proteinExistence type="inferred from homology"/>
<accession>A0A7I8VNA5</accession>
<dbReference type="Gene3D" id="2.60.40.790">
    <property type="match status" value="1"/>
</dbReference>
<keyword evidence="1" id="KW-0346">Stress response</keyword>
<name>A0A7I8VNA5_9ANNE</name>
<dbReference type="GO" id="GO:0005737">
    <property type="term" value="C:cytoplasm"/>
    <property type="evidence" value="ECO:0007669"/>
    <property type="project" value="TreeGrafter"/>
</dbReference>
<reference evidence="5 6" key="1">
    <citation type="submission" date="2020-08" db="EMBL/GenBank/DDBJ databases">
        <authorList>
            <person name="Hejnol A."/>
        </authorList>
    </citation>
    <scope>NUCLEOTIDE SEQUENCE [LARGE SCALE GENOMIC DNA]</scope>
</reference>
<dbReference type="PROSITE" id="PS01031">
    <property type="entry name" value="SHSP"/>
    <property type="match status" value="1"/>
</dbReference>
<evidence type="ECO:0000313" key="6">
    <source>
        <dbReference type="Proteomes" id="UP000549394"/>
    </source>
</evidence>
<dbReference type="GO" id="GO:0009408">
    <property type="term" value="P:response to heat"/>
    <property type="evidence" value="ECO:0007669"/>
    <property type="project" value="TreeGrafter"/>
</dbReference>
<comment type="caution">
    <text evidence="5">The sequence shown here is derived from an EMBL/GenBank/DDBJ whole genome shotgun (WGS) entry which is preliminary data.</text>
</comment>
<gene>
    <name evidence="5" type="ORF">DGYR_LOCUS6266</name>
</gene>
<dbReference type="InterPro" id="IPR008978">
    <property type="entry name" value="HSP20-like_chaperone"/>
</dbReference>
<dbReference type="CDD" id="cd06526">
    <property type="entry name" value="metazoan_ACD"/>
    <property type="match status" value="1"/>
</dbReference>
<comment type="similarity">
    <text evidence="2 3">Belongs to the small heat shock protein (HSP20) family.</text>
</comment>
<dbReference type="GO" id="GO:0042026">
    <property type="term" value="P:protein refolding"/>
    <property type="evidence" value="ECO:0007669"/>
    <property type="project" value="TreeGrafter"/>
</dbReference>
<dbReference type="InterPro" id="IPR002068">
    <property type="entry name" value="A-crystallin/Hsp20_dom"/>
</dbReference>
<dbReference type="PANTHER" id="PTHR45640:SF13">
    <property type="entry name" value="HEAT SHOCK PROTEIN 22-RELATED"/>
    <property type="match status" value="1"/>
</dbReference>
<dbReference type="PRINTS" id="PR00299">
    <property type="entry name" value="ACRYSTALLIN"/>
</dbReference>
<sequence>MVQYGTVRFGKQVAKEENMSEHRELPVARAPSGYLWDLWPSRSDDYFHNRWLNWVSDWDSLFGSLDDEFRRINHEFNDQFKKTHVSQLGEHEEENLPAKVGWKVVENVAEEKRNVQLDLPVKNFKPEELSVKVKDGAVVVHARHKHEKEGERVYRECVRKFAIPQDVDEKNIHCILHHDGILTIRAPAPPAICDKPKERVLQIERQLSKDSKKEEK</sequence>
<dbReference type="InterPro" id="IPR001436">
    <property type="entry name" value="Alpha-crystallin/sHSP_animal"/>
</dbReference>
<dbReference type="GO" id="GO:0005634">
    <property type="term" value="C:nucleus"/>
    <property type="evidence" value="ECO:0007669"/>
    <property type="project" value="TreeGrafter"/>
</dbReference>
<dbReference type="PANTHER" id="PTHR45640">
    <property type="entry name" value="HEAT SHOCK PROTEIN HSP-12.2-RELATED"/>
    <property type="match status" value="1"/>
</dbReference>